<feature type="signal peptide" evidence="1">
    <location>
        <begin position="1"/>
        <end position="26"/>
    </location>
</feature>
<dbReference type="SUPFAM" id="SSF51905">
    <property type="entry name" value="FAD/NAD(P)-binding domain"/>
    <property type="match status" value="1"/>
</dbReference>
<evidence type="ECO:0000259" key="2">
    <source>
        <dbReference type="Pfam" id="PF01593"/>
    </source>
</evidence>
<keyword evidence="1" id="KW-0732">Signal</keyword>
<dbReference type="OrthoDB" id="5046242at2759"/>
<dbReference type="PRINTS" id="PR00419">
    <property type="entry name" value="ADXRDTASE"/>
</dbReference>
<feature type="chain" id="PRO_5007294330" evidence="1">
    <location>
        <begin position="27"/>
        <end position="446"/>
    </location>
</feature>
<proteinExistence type="predicted"/>
<accession>A0A137NZ93</accession>
<evidence type="ECO:0000256" key="1">
    <source>
        <dbReference type="SAM" id="SignalP"/>
    </source>
</evidence>
<organism evidence="3 4">
    <name type="scientific">Conidiobolus coronatus (strain ATCC 28846 / CBS 209.66 / NRRL 28638)</name>
    <name type="common">Delacroixia coronata</name>
    <dbReference type="NCBI Taxonomy" id="796925"/>
    <lineage>
        <taxon>Eukaryota</taxon>
        <taxon>Fungi</taxon>
        <taxon>Fungi incertae sedis</taxon>
        <taxon>Zoopagomycota</taxon>
        <taxon>Entomophthoromycotina</taxon>
        <taxon>Entomophthoromycetes</taxon>
        <taxon>Entomophthorales</taxon>
        <taxon>Ancylistaceae</taxon>
        <taxon>Conidiobolus</taxon>
    </lineage>
</organism>
<evidence type="ECO:0000313" key="3">
    <source>
        <dbReference type="EMBL" id="KXN68145.1"/>
    </source>
</evidence>
<dbReference type="PANTHER" id="PTHR42923">
    <property type="entry name" value="PROTOPORPHYRINOGEN OXIDASE"/>
    <property type="match status" value="1"/>
</dbReference>
<dbReference type="InterPro" id="IPR050464">
    <property type="entry name" value="Zeta_carotene_desat/Oxidored"/>
</dbReference>
<dbReference type="Proteomes" id="UP000070444">
    <property type="component" value="Unassembled WGS sequence"/>
</dbReference>
<evidence type="ECO:0000313" key="4">
    <source>
        <dbReference type="Proteomes" id="UP000070444"/>
    </source>
</evidence>
<dbReference type="EMBL" id="KQ964593">
    <property type="protein sequence ID" value="KXN68145.1"/>
    <property type="molecule type" value="Genomic_DNA"/>
</dbReference>
<keyword evidence="4" id="KW-1185">Reference proteome</keyword>
<dbReference type="InterPro" id="IPR036188">
    <property type="entry name" value="FAD/NAD-bd_sf"/>
</dbReference>
<gene>
    <name evidence="3" type="ORF">CONCODRAFT_9685</name>
</gene>
<dbReference type="Gene3D" id="3.30.70.1990">
    <property type="match status" value="1"/>
</dbReference>
<protein>
    <submittedName>
        <fullName evidence="3">FAD/NAD(P)-binding domain-containing protein</fullName>
    </submittedName>
</protein>
<dbReference type="Pfam" id="PF01593">
    <property type="entry name" value="Amino_oxidase"/>
    <property type="match status" value="1"/>
</dbReference>
<reference evidence="3 4" key="1">
    <citation type="journal article" date="2015" name="Genome Biol. Evol.">
        <title>Phylogenomic analyses indicate that early fungi evolved digesting cell walls of algal ancestors of land plants.</title>
        <authorList>
            <person name="Chang Y."/>
            <person name="Wang S."/>
            <person name="Sekimoto S."/>
            <person name="Aerts A.L."/>
            <person name="Choi C."/>
            <person name="Clum A."/>
            <person name="LaButti K.M."/>
            <person name="Lindquist E.A."/>
            <person name="Yee Ngan C."/>
            <person name="Ohm R.A."/>
            <person name="Salamov A.A."/>
            <person name="Grigoriev I.V."/>
            <person name="Spatafora J.W."/>
            <person name="Berbee M.L."/>
        </authorList>
    </citation>
    <scope>NUCLEOTIDE SEQUENCE [LARGE SCALE GENOMIC DNA]</scope>
    <source>
        <strain evidence="3 4">NRRL 28638</strain>
    </source>
</reference>
<dbReference type="PANTHER" id="PTHR42923:SF3">
    <property type="entry name" value="PROTOPORPHYRINOGEN OXIDASE"/>
    <property type="match status" value="1"/>
</dbReference>
<dbReference type="Gene3D" id="1.10.405.20">
    <property type="match status" value="1"/>
</dbReference>
<feature type="domain" description="Amine oxidase" evidence="2">
    <location>
        <begin position="37"/>
        <end position="272"/>
    </location>
</feature>
<dbReference type="InterPro" id="IPR002937">
    <property type="entry name" value="Amino_oxidase"/>
</dbReference>
<sequence length="446" mass="50215">MIPIKIFKQLLLVLLTSEYFASSALSSDTVCVIGSGITGLSAAHRLKEKGYSVKLFEKTNIVGGKIHTYRKDGVVWNMGPVLFSDFYNRTLDVINKHDIKYTTLHFLDNAGFQPDTGITLLLPQIANEPLAKEAWARYQEIRKSYKVETGLINANPELFVSTSEWLKVNKLEALIPYALFFLTAEGYGHVDDTPALYFVHIMDLSKNIALDFHFIPDGFDQIPFALAKDLDITLNAQVTKIDRSENGAKISYSTGYGLQTQECSSAIVAFPPLLKQLSNIISDLSSEEKDILGQVKITKYATIANYATNMKYFGYAPLLPPPFPPKLDGDSPALIANHTRGAAVSYHWTRGEFDVGPSDEELTRYQSHNDKIFPKLFPSKDTKTNIYVKGWDYFPHVTTKSLQDGFYKKFHSIQGKKNIYYATPLLSFECVEHSIRSGEYVIDTFY</sequence>
<dbReference type="GO" id="GO:0016491">
    <property type="term" value="F:oxidoreductase activity"/>
    <property type="evidence" value="ECO:0007669"/>
    <property type="project" value="InterPro"/>
</dbReference>
<dbReference type="STRING" id="796925.A0A137NZ93"/>
<dbReference type="Gene3D" id="3.50.50.60">
    <property type="entry name" value="FAD/NAD(P)-binding domain"/>
    <property type="match status" value="1"/>
</dbReference>
<name>A0A137NZ93_CONC2</name>
<dbReference type="AlphaFoldDB" id="A0A137NZ93"/>